<dbReference type="Proteomes" id="UP000247810">
    <property type="component" value="Unassembled WGS sequence"/>
</dbReference>
<dbReference type="GO" id="GO:0008237">
    <property type="term" value="F:metallopeptidase activity"/>
    <property type="evidence" value="ECO:0007669"/>
    <property type="project" value="InterPro"/>
</dbReference>
<feature type="domain" description="MPN" evidence="5">
    <location>
        <begin position="16"/>
        <end position="150"/>
    </location>
</feature>
<feature type="compositionally biased region" description="Basic and acidic residues" evidence="4">
    <location>
        <begin position="309"/>
        <end position="331"/>
    </location>
</feature>
<dbReference type="PROSITE" id="PS50249">
    <property type="entry name" value="MPN"/>
    <property type="match status" value="1"/>
</dbReference>
<name>A0A319EM74_9EURO</name>
<organism evidence="6 7">
    <name type="scientific">Aspergillus ellipticus CBS 707.79</name>
    <dbReference type="NCBI Taxonomy" id="1448320"/>
    <lineage>
        <taxon>Eukaryota</taxon>
        <taxon>Fungi</taxon>
        <taxon>Dikarya</taxon>
        <taxon>Ascomycota</taxon>
        <taxon>Pezizomycotina</taxon>
        <taxon>Eurotiomycetes</taxon>
        <taxon>Eurotiomycetidae</taxon>
        <taxon>Eurotiales</taxon>
        <taxon>Aspergillaceae</taxon>
        <taxon>Aspergillus</taxon>
        <taxon>Aspergillus subgen. Circumdati</taxon>
    </lineage>
</organism>
<dbReference type="Pfam" id="PF13012">
    <property type="entry name" value="MitMem_reg"/>
    <property type="match status" value="1"/>
</dbReference>
<dbReference type="InterPro" id="IPR033858">
    <property type="entry name" value="MPN_RPN7_8"/>
</dbReference>
<evidence type="ECO:0000313" key="6">
    <source>
        <dbReference type="EMBL" id="PYH92022.1"/>
    </source>
</evidence>
<dbReference type="Gene3D" id="3.40.140.10">
    <property type="entry name" value="Cytidine Deaminase, domain 2"/>
    <property type="match status" value="1"/>
</dbReference>
<dbReference type="EMBL" id="KZ825928">
    <property type="protein sequence ID" value="PYH92022.1"/>
    <property type="molecule type" value="Genomic_DNA"/>
</dbReference>
<proteinExistence type="inferred from homology"/>
<comment type="function">
    <text evidence="1">Acts as a regulatory subunit of the 26S proteasome which is involved in the ATP-dependent degradation of ubiquitinated proteins.</text>
</comment>
<dbReference type="Pfam" id="PF01398">
    <property type="entry name" value="JAB"/>
    <property type="match status" value="1"/>
</dbReference>
<dbReference type="PANTHER" id="PTHR10540">
    <property type="entry name" value="EUKARYOTIC TRANSLATION INITIATION FACTOR 3 SUBUNIT F-RELATED"/>
    <property type="match status" value="1"/>
</dbReference>
<evidence type="ECO:0000313" key="7">
    <source>
        <dbReference type="Proteomes" id="UP000247810"/>
    </source>
</evidence>
<evidence type="ECO:0000256" key="4">
    <source>
        <dbReference type="SAM" id="MobiDB-lite"/>
    </source>
</evidence>
<dbReference type="VEuPathDB" id="FungiDB:BO71DRAFT_400894"/>
<reference evidence="6 7" key="1">
    <citation type="submission" date="2018-02" db="EMBL/GenBank/DDBJ databases">
        <title>The genomes of Aspergillus section Nigri reveals drivers in fungal speciation.</title>
        <authorList>
            <consortium name="DOE Joint Genome Institute"/>
            <person name="Vesth T.C."/>
            <person name="Nybo J."/>
            <person name="Theobald S."/>
            <person name="Brandl J."/>
            <person name="Frisvad J.C."/>
            <person name="Nielsen K.F."/>
            <person name="Lyhne E.K."/>
            <person name="Kogle M.E."/>
            <person name="Kuo A."/>
            <person name="Riley R."/>
            <person name="Clum A."/>
            <person name="Nolan M."/>
            <person name="Lipzen A."/>
            <person name="Salamov A."/>
            <person name="Henrissat B."/>
            <person name="Wiebenga A."/>
            <person name="De vries R.P."/>
            <person name="Grigoriev I.V."/>
            <person name="Mortensen U.H."/>
            <person name="Andersen M.R."/>
            <person name="Baker S.E."/>
        </authorList>
    </citation>
    <scope>NUCLEOTIDE SEQUENCE [LARGE SCALE GENOMIC DNA]</scope>
    <source>
        <strain evidence="6 7">CBS 707.79</strain>
    </source>
</reference>
<dbReference type="STRING" id="1448320.A0A319EM74"/>
<evidence type="ECO:0000259" key="5">
    <source>
        <dbReference type="PROSITE" id="PS50249"/>
    </source>
</evidence>
<dbReference type="FunFam" id="3.40.140.10:FF:000004">
    <property type="entry name" value="26S proteasome regulatory subunit rpn-8"/>
    <property type="match status" value="1"/>
</dbReference>
<dbReference type="CDD" id="cd08062">
    <property type="entry name" value="MPN_RPN7_8"/>
    <property type="match status" value="1"/>
</dbReference>
<comment type="similarity">
    <text evidence="2">Belongs to the peptidase M67A family.</text>
</comment>
<sequence>MPATTADTLSLVQRTVTVAPLVLLSVADHYGRSAKGTRKRVVGVLLGENSGQNVRVSNSFAVPFEEDEKDPSVWFLDHNFVESMRDMFKKINAREKLVGWYHSGPKLRASDLEINELFKRYTPNPLLVIVDVQPKEVGVPTDAYFAVDEIKDDGTTTSKTFVHTPSIIEAEEAEEIGVEHLLRDIRDVAVGTLSTRITSQLQSLQGLHLRLRDIGQYLQKVLDHELPVNHAILGNLQDVFNLLPNLSTPAATPRVSGGPEQPTENSELARAMSIKTNDQLMAIYLSSLIRAITAFHDLIENKIQNRQQQEETELKREQEANAAKNEKEAAKKANGTVNGEQKEDQDGSKDKSKKKGQRGE</sequence>
<evidence type="ECO:0000256" key="2">
    <source>
        <dbReference type="ARBA" id="ARBA00008568"/>
    </source>
</evidence>
<accession>A0A319EM74</accession>
<evidence type="ECO:0000256" key="3">
    <source>
        <dbReference type="ARBA" id="ARBA00022942"/>
    </source>
</evidence>
<evidence type="ECO:0000256" key="1">
    <source>
        <dbReference type="ARBA" id="ARBA00002187"/>
    </source>
</evidence>
<dbReference type="AlphaFoldDB" id="A0A319EM74"/>
<dbReference type="InterPro" id="IPR037518">
    <property type="entry name" value="MPN"/>
</dbReference>
<keyword evidence="3" id="KW-0647">Proteasome</keyword>
<dbReference type="GO" id="GO:0008541">
    <property type="term" value="C:proteasome regulatory particle, lid subcomplex"/>
    <property type="evidence" value="ECO:0007669"/>
    <property type="project" value="UniProtKB-ARBA"/>
</dbReference>
<protein>
    <submittedName>
        <fullName evidence="6">Mov34-domain-containing protein</fullName>
    </submittedName>
</protein>
<dbReference type="OrthoDB" id="10256771at2759"/>
<dbReference type="InterPro" id="IPR000555">
    <property type="entry name" value="JAMM/MPN+_dom"/>
</dbReference>
<feature type="compositionally biased region" description="Basic and acidic residues" evidence="4">
    <location>
        <begin position="340"/>
        <end position="350"/>
    </location>
</feature>
<dbReference type="SMART" id="SM00232">
    <property type="entry name" value="JAB_MPN"/>
    <property type="match status" value="1"/>
</dbReference>
<dbReference type="PANTHER" id="PTHR10540:SF7">
    <property type="entry name" value="26S PROTEASOME NON-ATPASE REGULATORY SUBUNIT 7"/>
    <property type="match status" value="1"/>
</dbReference>
<dbReference type="InterPro" id="IPR024969">
    <property type="entry name" value="EIF3F/CSN6-like_C"/>
</dbReference>
<feature type="region of interest" description="Disordered" evidence="4">
    <location>
        <begin position="309"/>
        <end position="360"/>
    </location>
</feature>
<keyword evidence="7" id="KW-1185">Reference proteome</keyword>
<feature type="compositionally biased region" description="Basic residues" evidence="4">
    <location>
        <begin position="351"/>
        <end position="360"/>
    </location>
</feature>
<dbReference type="GO" id="GO:0043161">
    <property type="term" value="P:proteasome-mediated ubiquitin-dependent protein catabolic process"/>
    <property type="evidence" value="ECO:0007669"/>
    <property type="project" value="TreeGrafter"/>
</dbReference>
<gene>
    <name evidence="6" type="ORF">BO71DRAFT_400894</name>
</gene>